<dbReference type="AlphaFoldDB" id="A0A2T6K772"/>
<proteinExistence type="predicted"/>
<protein>
    <submittedName>
        <fullName evidence="2">Uncharacterized protein</fullName>
    </submittedName>
</protein>
<keyword evidence="3" id="KW-1185">Reference proteome</keyword>
<dbReference type="EMBL" id="QBUD01000018">
    <property type="protein sequence ID" value="PUB10542.1"/>
    <property type="molecule type" value="Genomic_DNA"/>
</dbReference>
<accession>A0A2T6K772</accession>
<organism evidence="2 3">
    <name type="scientific">Yoonia sediminilitoris</name>
    <dbReference type="NCBI Taxonomy" id="1286148"/>
    <lineage>
        <taxon>Bacteria</taxon>
        <taxon>Pseudomonadati</taxon>
        <taxon>Pseudomonadota</taxon>
        <taxon>Alphaproteobacteria</taxon>
        <taxon>Rhodobacterales</taxon>
        <taxon>Paracoccaceae</taxon>
        <taxon>Yoonia</taxon>
    </lineage>
</organism>
<evidence type="ECO:0000256" key="1">
    <source>
        <dbReference type="SAM" id="MobiDB-lite"/>
    </source>
</evidence>
<sequence length="113" mass="12509">MSKWLALAQDPTTYAKSLNDNPTKPDKIAEPPTKADFCRVLSGCHAAGYETAAALDRSAMRHGFAISGHPKTWTGQIVSLDEWRKLTAWQKHGADGQLWCGVCKSWVHQCDHC</sequence>
<evidence type="ECO:0000313" key="2">
    <source>
        <dbReference type="EMBL" id="PUB10542.1"/>
    </source>
</evidence>
<comment type="caution">
    <text evidence="2">The sequence shown here is derived from an EMBL/GenBank/DDBJ whole genome shotgun (WGS) entry which is preliminary data.</text>
</comment>
<gene>
    <name evidence="2" type="ORF">C8N45_11821</name>
</gene>
<dbReference type="Proteomes" id="UP000244523">
    <property type="component" value="Unassembled WGS sequence"/>
</dbReference>
<reference evidence="2 3" key="1">
    <citation type="submission" date="2018-04" db="EMBL/GenBank/DDBJ databases">
        <title>Genomic Encyclopedia of Archaeal and Bacterial Type Strains, Phase II (KMG-II): from individual species to whole genera.</title>
        <authorList>
            <person name="Goeker M."/>
        </authorList>
    </citation>
    <scope>NUCLEOTIDE SEQUENCE [LARGE SCALE GENOMIC DNA]</scope>
    <source>
        <strain evidence="2 3">DSM 29955</strain>
    </source>
</reference>
<name>A0A2T6K772_9RHOB</name>
<feature type="region of interest" description="Disordered" evidence="1">
    <location>
        <begin position="1"/>
        <end position="30"/>
    </location>
</feature>
<feature type="compositionally biased region" description="Polar residues" evidence="1">
    <location>
        <begin position="10"/>
        <end position="22"/>
    </location>
</feature>
<evidence type="ECO:0000313" key="3">
    <source>
        <dbReference type="Proteomes" id="UP000244523"/>
    </source>
</evidence>